<protein>
    <submittedName>
        <fullName evidence="1">Uncharacterized protein</fullName>
    </submittedName>
</protein>
<dbReference type="Proteomes" id="UP000187074">
    <property type="component" value="Unassembled WGS sequence"/>
</dbReference>
<name>A0A1R1B643_PAELA</name>
<evidence type="ECO:0000313" key="2">
    <source>
        <dbReference type="Proteomes" id="UP000187074"/>
    </source>
</evidence>
<accession>A0A1R1B643</accession>
<evidence type="ECO:0000313" key="1">
    <source>
        <dbReference type="EMBL" id="OME94968.1"/>
    </source>
</evidence>
<comment type="caution">
    <text evidence="1">The sequence shown here is derived from an EMBL/GenBank/DDBJ whole genome shotgun (WGS) entry which is preliminary data.</text>
</comment>
<dbReference type="RefSeq" id="WP_076321788.1">
    <property type="nucleotide sequence ID" value="NZ_MRTF01000002.1"/>
</dbReference>
<gene>
    <name evidence="1" type="ORF">BK123_07705</name>
</gene>
<organism evidence="1 2">
    <name type="scientific">Paenibacillus lautus</name>
    <name type="common">Bacillus lautus</name>
    <dbReference type="NCBI Taxonomy" id="1401"/>
    <lineage>
        <taxon>Bacteria</taxon>
        <taxon>Bacillati</taxon>
        <taxon>Bacillota</taxon>
        <taxon>Bacilli</taxon>
        <taxon>Bacillales</taxon>
        <taxon>Paenibacillaceae</taxon>
        <taxon>Paenibacillus</taxon>
    </lineage>
</organism>
<dbReference type="STRING" id="1401.BK123_07705"/>
<dbReference type="OrthoDB" id="2258208at2"/>
<dbReference type="EMBL" id="MRTF01000002">
    <property type="protein sequence ID" value="OME94968.1"/>
    <property type="molecule type" value="Genomic_DNA"/>
</dbReference>
<sequence>MSIYGKLFDLFPEAQSLALAGLYGENISEFQLSDNIFIMSKRDEFDNLYHPRLGPYVRKPDYYLVGISSDKRYCMSFRKVNNVDDVLSSISLAHQALCIFHNAPYSLGEVHGFLKGSHGSYGLSDPSISGRNAELDLDLFRLDTMPPSFFYRYKNDMKFNDEIKKFFEQMATVYVEGKEKKWLLAAAKYTSGRCKVFAEDAILDFAVSLESLLSLDKEQIGYKLRLHLALLVGDTYSERLQIREDVRNFYNFRSTFVHGSKLSLTEEKMAVVERVGLYISKALIKTCGMNVKKEIIPELEYMMLLGAPRYLRERVQLEVSEIDIVNSICKYHGINNYLSYEAFLEENTNPDDDYADLLIRLNYETGDSETYHASLYLSQVESLTGINRYIHWLTREEEKGYCYLISYNLFQC</sequence>
<dbReference type="AlphaFoldDB" id="A0A1R1B643"/>
<proteinExistence type="predicted"/>
<reference evidence="1 2" key="1">
    <citation type="submission" date="2016-11" db="EMBL/GenBank/DDBJ databases">
        <title>Paenibacillus species isolates.</title>
        <authorList>
            <person name="Beno S.M."/>
        </authorList>
    </citation>
    <scope>NUCLEOTIDE SEQUENCE [LARGE SCALE GENOMIC DNA]</scope>
    <source>
        <strain evidence="1 2">FSL F4-0100</strain>
    </source>
</reference>